<keyword evidence="15" id="KW-1185">Reference proteome</keyword>
<dbReference type="PRINTS" id="PR00344">
    <property type="entry name" value="BCTRLSENSOR"/>
</dbReference>
<keyword evidence="8" id="KW-0902">Two-component regulatory system</keyword>
<keyword evidence="7" id="KW-0067">ATP-binding</keyword>
<comment type="catalytic activity">
    <reaction evidence="1">
        <text>ATP + protein L-histidine = ADP + protein N-phospho-L-histidine.</text>
        <dbReference type="EC" id="2.7.13.3"/>
    </reaction>
</comment>
<evidence type="ECO:0000259" key="12">
    <source>
        <dbReference type="PROSITE" id="PS50109"/>
    </source>
</evidence>
<dbReference type="InterPro" id="IPR003018">
    <property type="entry name" value="GAF"/>
</dbReference>
<dbReference type="FunFam" id="1.10.287.130:FF:000002">
    <property type="entry name" value="Two-component osmosensing histidine kinase"/>
    <property type="match status" value="1"/>
</dbReference>
<dbReference type="GO" id="GO:0000155">
    <property type="term" value="F:phosphorelay sensor kinase activity"/>
    <property type="evidence" value="ECO:0007669"/>
    <property type="project" value="InterPro"/>
</dbReference>
<dbReference type="SUPFAM" id="SSF47384">
    <property type="entry name" value="Homodimeric domain of signal transducing histidine kinase"/>
    <property type="match status" value="1"/>
</dbReference>
<evidence type="ECO:0000256" key="2">
    <source>
        <dbReference type="ARBA" id="ARBA00012438"/>
    </source>
</evidence>
<dbReference type="InterPro" id="IPR004358">
    <property type="entry name" value="Sig_transdc_His_kin-like_C"/>
</dbReference>
<feature type="domain" description="Histidine kinase" evidence="12">
    <location>
        <begin position="315"/>
        <end position="535"/>
    </location>
</feature>
<dbReference type="PROSITE" id="PS50109">
    <property type="entry name" value="HIS_KIN"/>
    <property type="match status" value="1"/>
</dbReference>
<dbReference type="InterPro" id="IPR003594">
    <property type="entry name" value="HATPase_dom"/>
</dbReference>
<dbReference type="SUPFAM" id="SSF55781">
    <property type="entry name" value="GAF domain-like"/>
    <property type="match status" value="1"/>
</dbReference>
<evidence type="ECO:0000256" key="9">
    <source>
        <dbReference type="ARBA" id="ARBA00064003"/>
    </source>
</evidence>
<dbReference type="FunFam" id="3.30.565.10:FF:000010">
    <property type="entry name" value="Sensor histidine kinase RcsC"/>
    <property type="match status" value="1"/>
</dbReference>
<accession>A0A6H3FAF9</accession>
<comment type="subunit">
    <text evidence="9">At low DSF concentrations, interacts with RpfF.</text>
</comment>
<dbReference type="CDD" id="cd00082">
    <property type="entry name" value="HisKA"/>
    <property type="match status" value="1"/>
</dbReference>
<evidence type="ECO:0000313" key="15">
    <source>
        <dbReference type="Proteomes" id="UP000292919"/>
    </source>
</evidence>
<proteinExistence type="predicted"/>
<keyword evidence="5" id="KW-0547">Nucleotide-binding</keyword>
<dbReference type="SUPFAM" id="SSF52172">
    <property type="entry name" value="CheY-like"/>
    <property type="match status" value="1"/>
</dbReference>
<dbReference type="Gene3D" id="1.10.287.130">
    <property type="match status" value="1"/>
</dbReference>
<keyword evidence="6" id="KW-0418">Kinase</keyword>
<keyword evidence="3 11" id="KW-0597">Phosphoprotein</keyword>
<dbReference type="EMBL" id="SIXC01000007">
    <property type="protein sequence ID" value="TBH79608.1"/>
    <property type="molecule type" value="Genomic_DNA"/>
</dbReference>
<dbReference type="RefSeq" id="WP_118228856.1">
    <property type="nucleotide sequence ID" value="NZ_JAQDZC010000015.1"/>
</dbReference>
<dbReference type="InterPro" id="IPR003661">
    <property type="entry name" value="HisK_dim/P_dom"/>
</dbReference>
<dbReference type="EC" id="2.7.13.3" evidence="2"/>
<protein>
    <recommendedName>
        <fullName evidence="10">Sensory/regulatory protein RpfC</fullName>
        <ecNumber evidence="2">2.7.13.3</ecNumber>
    </recommendedName>
</protein>
<dbReference type="InterPro" id="IPR029016">
    <property type="entry name" value="GAF-like_dom_sf"/>
</dbReference>
<dbReference type="SUPFAM" id="SSF55874">
    <property type="entry name" value="ATPase domain of HSP90 chaperone/DNA topoisomerase II/histidine kinase"/>
    <property type="match status" value="1"/>
</dbReference>
<dbReference type="InterPro" id="IPR001789">
    <property type="entry name" value="Sig_transdc_resp-reg_receiver"/>
</dbReference>
<dbReference type="InterPro" id="IPR036097">
    <property type="entry name" value="HisK_dim/P_sf"/>
</dbReference>
<dbReference type="Pfam" id="PF00512">
    <property type="entry name" value="HisKA"/>
    <property type="match status" value="1"/>
</dbReference>
<dbReference type="InterPro" id="IPR005467">
    <property type="entry name" value="His_kinase_dom"/>
</dbReference>
<reference evidence="14 15" key="1">
    <citation type="submission" date="2018-12" db="EMBL/GenBank/DDBJ databases">
        <title>First genome draft of Desulfovibrio legallis sp. nov.</title>
        <authorList>
            <person name="Ben Dhia O."/>
            <person name="Najjari A."/>
            <person name="Ferjani R."/>
            <person name="Fhoula I."/>
            <person name="Fardeau M.-L."/>
            <person name="Boudabbous A."/>
            <person name="Ouzari H.I."/>
        </authorList>
    </citation>
    <scope>NUCLEOTIDE SEQUENCE [LARGE SCALE GENOMIC DNA]</scope>
    <source>
        <strain evidence="14 15">H1T</strain>
    </source>
</reference>
<dbReference type="AlphaFoldDB" id="A0A6H3FAF9"/>
<dbReference type="SMART" id="SM00387">
    <property type="entry name" value="HATPase_c"/>
    <property type="match status" value="1"/>
</dbReference>
<evidence type="ECO:0000256" key="4">
    <source>
        <dbReference type="ARBA" id="ARBA00022679"/>
    </source>
</evidence>
<feature type="modified residue" description="4-aspartylphosphate" evidence="11">
    <location>
        <position position="608"/>
    </location>
</feature>
<evidence type="ECO:0000256" key="5">
    <source>
        <dbReference type="ARBA" id="ARBA00022741"/>
    </source>
</evidence>
<dbReference type="GO" id="GO:0005524">
    <property type="term" value="F:ATP binding"/>
    <property type="evidence" value="ECO:0007669"/>
    <property type="project" value="UniProtKB-KW"/>
</dbReference>
<feature type="domain" description="Response regulatory" evidence="13">
    <location>
        <begin position="559"/>
        <end position="679"/>
    </location>
</feature>
<dbReference type="Gene3D" id="3.30.565.10">
    <property type="entry name" value="Histidine kinase-like ATPase, C-terminal domain"/>
    <property type="match status" value="1"/>
</dbReference>
<dbReference type="PROSITE" id="PS50110">
    <property type="entry name" value="RESPONSE_REGULATORY"/>
    <property type="match status" value="1"/>
</dbReference>
<evidence type="ECO:0000313" key="14">
    <source>
        <dbReference type="EMBL" id="TBH79608.1"/>
    </source>
</evidence>
<evidence type="ECO:0000256" key="1">
    <source>
        <dbReference type="ARBA" id="ARBA00000085"/>
    </source>
</evidence>
<dbReference type="PANTHER" id="PTHR45339:SF1">
    <property type="entry name" value="HYBRID SIGNAL TRANSDUCTION HISTIDINE KINASE J"/>
    <property type="match status" value="1"/>
</dbReference>
<dbReference type="Gene3D" id="3.40.50.2300">
    <property type="match status" value="1"/>
</dbReference>
<dbReference type="CDD" id="cd16922">
    <property type="entry name" value="HATPase_EvgS-ArcB-TorS-like"/>
    <property type="match status" value="1"/>
</dbReference>
<dbReference type="Gene3D" id="3.30.450.40">
    <property type="match status" value="1"/>
</dbReference>
<evidence type="ECO:0000256" key="11">
    <source>
        <dbReference type="PROSITE-ProRule" id="PRU00169"/>
    </source>
</evidence>
<dbReference type="InterPro" id="IPR036890">
    <property type="entry name" value="HATPase_C_sf"/>
</dbReference>
<comment type="caution">
    <text evidence="14">The sequence shown here is derived from an EMBL/GenBank/DDBJ whole genome shotgun (WGS) entry which is preliminary data.</text>
</comment>
<evidence type="ECO:0000256" key="10">
    <source>
        <dbReference type="ARBA" id="ARBA00068150"/>
    </source>
</evidence>
<name>A0A6H3FAF9_9BACT</name>
<keyword evidence="4" id="KW-0808">Transferase</keyword>
<organism evidence="14 15">
    <name type="scientific">Desulfovibrio legallii</name>
    <dbReference type="NCBI Taxonomy" id="571438"/>
    <lineage>
        <taxon>Bacteria</taxon>
        <taxon>Pseudomonadati</taxon>
        <taxon>Thermodesulfobacteriota</taxon>
        <taxon>Desulfovibrionia</taxon>
        <taxon>Desulfovibrionales</taxon>
        <taxon>Desulfovibrionaceae</taxon>
        <taxon>Desulfovibrio</taxon>
    </lineage>
</organism>
<dbReference type="CDD" id="cd17546">
    <property type="entry name" value="REC_hyHK_CKI1_RcsC-like"/>
    <property type="match status" value="1"/>
</dbReference>
<dbReference type="SMART" id="SM00065">
    <property type="entry name" value="GAF"/>
    <property type="match status" value="1"/>
</dbReference>
<evidence type="ECO:0000256" key="3">
    <source>
        <dbReference type="ARBA" id="ARBA00022553"/>
    </source>
</evidence>
<dbReference type="Pfam" id="PF02518">
    <property type="entry name" value="HATPase_c"/>
    <property type="match status" value="1"/>
</dbReference>
<dbReference type="Proteomes" id="UP000292919">
    <property type="component" value="Unassembled WGS sequence"/>
</dbReference>
<dbReference type="PANTHER" id="PTHR45339">
    <property type="entry name" value="HYBRID SIGNAL TRANSDUCTION HISTIDINE KINASE J"/>
    <property type="match status" value="1"/>
</dbReference>
<evidence type="ECO:0000256" key="6">
    <source>
        <dbReference type="ARBA" id="ARBA00022777"/>
    </source>
</evidence>
<dbReference type="SMART" id="SM00448">
    <property type="entry name" value="REC"/>
    <property type="match status" value="1"/>
</dbReference>
<evidence type="ECO:0000259" key="13">
    <source>
        <dbReference type="PROSITE" id="PS50110"/>
    </source>
</evidence>
<gene>
    <name evidence="14" type="ORF">EB812_06755</name>
</gene>
<dbReference type="Pfam" id="PF01590">
    <property type="entry name" value="GAF"/>
    <property type="match status" value="1"/>
</dbReference>
<sequence length="695" mass="78532">MPDSPQFTEFACANPLVLALEITSAALLHDNKDDFLRSALAAIGEALHCGQVTLTERQDGHWHVPATWQNPVQNPPLPDPALDDLAPVLEAFDKRKSLVVENANDLPEGPLKKLFTFRQVLSVYCLPILHEGDLYGGICLSRRISQTPWTLEESSICHLMGNILAISLIHFRLYNKIKRKHQQLRDILNAFSEPISIVDMETHEVLFMNRKQQESARELSARSTLCYRRIMGRESPCPFCTNDIIARQAGQPYHWTYTDEKSRRSFSVMDKAIRWDNNRLVRLSIATDVTDLLHNQREREKAVLASQAKSEFLAHMSHEIRTPMNGIIGLTLLALQSKPNPEQRDYLQKIRTSATSLLNIINDILDLSKIEANKMELDSANYSLDEVLEFAHTSIRFPLEQKGLSFDCQVEADVPHKLWGDGLRLKQVLLNLLSNAVKFTASGGVQLRICRESDASDEFLHFYVQDTGMGISQEYQQHLFEPYTQASSNISRRFGGTGLGLTICKRMAELMEGSLWCESELGKGSIFHLRIPCSLARNTYCPSEEEDAQPLPDLPPNSRILLVEDNEINQEVARALLQRAGLHCDLAENGSEAVRMVRTTPYDLVLMDVYMPVMDGLHATREIRRYLSRHALGKHLPIIAMTAVTLPENVDEMIAAGMDDHIAKPFNLAVLRKKLSRWLQPAVHNHVIASQNSQN</sequence>
<evidence type="ECO:0000256" key="8">
    <source>
        <dbReference type="ARBA" id="ARBA00023012"/>
    </source>
</evidence>
<dbReference type="InterPro" id="IPR011006">
    <property type="entry name" value="CheY-like_superfamily"/>
</dbReference>
<dbReference type="Pfam" id="PF00072">
    <property type="entry name" value="Response_reg"/>
    <property type="match status" value="1"/>
</dbReference>
<evidence type="ECO:0000256" key="7">
    <source>
        <dbReference type="ARBA" id="ARBA00022840"/>
    </source>
</evidence>
<dbReference type="SMART" id="SM00388">
    <property type="entry name" value="HisKA"/>
    <property type="match status" value="1"/>
</dbReference>